<keyword evidence="5" id="KW-1133">Transmembrane helix</keyword>
<dbReference type="AlphaFoldDB" id="A0A914RL75"/>
<comment type="subcellular location">
    <subcellularLocation>
        <location evidence="1">Membrane</location>
        <topology evidence="1">Multi-pass membrane protein</topology>
    </subcellularLocation>
</comment>
<keyword evidence="6" id="KW-0472">Membrane</keyword>
<accession>A0A914RL75</accession>
<evidence type="ECO:0000256" key="3">
    <source>
        <dbReference type="ARBA" id="ARBA00022448"/>
    </source>
</evidence>
<dbReference type="Proteomes" id="UP000887564">
    <property type="component" value="Unplaced"/>
</dbReference>
<keyword evidence="3" id="KW-0813">Transport</keyword>
<evidence type="ECO:0000256" key="4">
    <source>
        <dbReference type="ARBA" id="ARBA00022692"/>
    </source>
</evidence>
<dbReference type="InterPro" id="IPR002259">
    <property type="entry name" value="Eqnu_transpt"/>
</dbReference>
<sequence>MLTVVILNGANGIYQNSLYGLVSAFPQQFTNAIVLGNNLCGTFVSVISIFTLIGEIFEFRDAELEIIESSILIKLRLIQITHPQCVFQLRCFEGFRFHEGVRRFWTSTSSNRWMTFKCDE</sequence>
<keyword evidence="7" id="KW-1185">Reference proteome</keyword>
<evidence type="ECO:0000313" key="8">
    <source>
        <dbReference type="WBParaSite" id="PEQ_0000720201-mRNA-1"/>
    </source>
</evidence>
<evidence type="ECO:0000256" key="1">
    <source>
        <dbReference type="ARBA" id="ARBA00004141"/>
    </source>
</evidence>
<evidence type="ECO:0000313" key="7">
    <source>
        <dbReference type="Proteomes" id="UP000887564"/>
    </source>
</evidence>
<evidence type="ECO:0000256" key="5">
    <source>
        <dbReference type="ARBA" id="ARBA00022989"/>
    </source>
</evidence>
<dbReference type="GO" id="GO:0016020">
    <property type="term" value="C:membrane"/>
    <property type="evidence" value="ECO:0007669"/>
    <property type="project" value="UniProtKB-SubCell"/>
</dbReference>
<dbReference type="Pfam" id="PF01733">
    <property type="entry name" value="Nucleoside_tran"/>
    <property type="match status" value="1"/>
</dbReference>
<keyword evidence="4" id="KW-0812">Transmembrane</keyword>
<organism evidence="7 8">
    <name type="scientific">Parascaris equorum</name>
    <name type="common">Equine roundworm</name>
    <dbReference type="NCBI Taxonomy" id="6256"/>
    <lineage>
        <taxon>Eukaryota</taxon>
        <taxon>Metazoa</taxon>
        <taxon>Ecdysozoa</taxon>
        <taxon>Nematoda</taxon>
        <taxon>Chromadorea</taxon>
        <taxon>Rhabditida</taxon>
        <taxon>Spirurina</taxon>
        <taxon>Ascaridomorpha</taxon>
        <taxon>Ascaridoidea</taxon>
        <taxon>Ascarididae</taxon>
        <taxon>Parascaris</taxon>
    </lineage>
</organism>
<reference evidence="8" key="1">
    <citation type="submission" date="2022-11" db="UniProtKB">
        <authorList>
            <consortium name="WormBaseParasite"/>
        </authorList>
    </citation>
    <scope>IDENTIFICATION</scope>
</reference>
<name>A0A914RL75_PAREQ</name>
<dbReference type="WBParaSite" id="PEQ_0000720201-mRNA-1">
    <property type="protein sequence ID" value="PEQ_0000720201-mRNA-1"/>
    <property type="gene ID" value="PEQ_0000720201"/>
</dbReference>
<protein>
    <submittedName>
        <fullName evidence="8">Uncharacterized protein</fullName>
    </submittedName>
</protein>
<dbReference type="GO" id="GO:0005337">
    <property type="term" value="F:nucleoside transmembrane transporter activity"/>
    <property type="evidence" value="ECO:0007669"/>
    <property type="project" value="InterPro"/>
</dbReference>
<evidence type="ECO:0000256" key="6">
    <source>
        <dbReference type="ARBA" id="ARBA00023136"/>
    </source>
</evidence>
<proteinExistence type="inferred from homology"/>
<comment type="similarity">
    <text evidence="2">Belongs to the SLC29A/ENT transporter (TC 2.A.57) family.</text>
</comment>
<evidence type="ECO:0000256" key="2">
    <source>
        <dbReference type="ARBA" id="ARBA00007965"/>
    </source>
</evidence>